<protein>
    <recommendedName>
        <fullName evidence="11">Dynein regulatory complex protein 12</fullName>
    </recommendedName>
</protein>
<evidence type="ECO:0000256" key="2">
    <source>
        <dbReference type="ARBA" id="ARBA00004611"/>
    </source>
</evidence>
<comment type="caution">
    <text evidence="14">The sequence shown here is derived from an EMBL/GenBank/DDBJ whole genome shotgun (WGS) entry which is preliminary data.</text>
</comment>
<comment type="subunit">
    <text evidence="3">Component of the nexin-dynein regulatory complex (N-DRC).</text>
</comment>
<gene>
    <name evidence="14" type="ORF">IRJ41_011627</name>
</gene>
<evidence type="ECO:0000313" key="14">
    <source>
        <dbReference type="EMBL" id="KAI7800759.1"/>
    </source>
</evidence>
<dbReference type="OrthoDB" id="10264405at2759"/>
<dbReference type="AlphaFoldDB" id="A0A9W7TPY2"/>
<dbReference type="PANTHER" id="PTHR28656">
    <property type="entry name" value="COILED-COIL DOMAIN-CONTAINING PROTEIN 153"/>
    <property type="match status" value="1"/>
</dbReference>
<dbReference type="InterPro" id="IPR033585">
    <property type="entry name" value="DRC12-like"/>
</dbReference>
<keyword evidence="4" id="KW-0963">Cytoplasm</keyword>
<keyword evidence="7" id="KW-0969">Cilium</keyword>
<accession>A0A9W7TPY2</accession>
<dbReference type="EMBL" id="JAFHDT010000014">
    <property type="protein sequence ID" value="KAI7800759.1"/>
    <property type="molecule type" value="Genomic_DNA"/>
</dbReference>
<keyword evidence="9" id="KW-0966">Cell projection</keyword>
<keyword evidence="15" id="KW-1185">Reference proteome</keyword>
<feature type="region of interest" description="Disordered" evidence="13">
    <location>
        <begin position="1"/>
        <end position="29"/>
    </location>
</feature>
<evidence type="ECO:0000256" key="1">
    <source>
        <dbReference type="ARBA" id="ARBA00003029"/>
    </source>
</evidence>
<evidence type="ECO:0000313" key="15">
    <source>
        <dbReference type="Proteomes" id="UP001059041"/>
    </source>
</evidence>
<keyword evidence="8" id="KW-0206">Cytoskeleton</keyword>
<sequence length="202" mass="23370">MPPKKKGKANSKKEKPKKSTPEQDDGFTEKYRRSVLDVAVLKEHLALRSSVARQATAVRDDLKSQIRDLDQVLTQERSDMKDITADLNRQYKSMETDLQTKVDRLEVSVDLLQTQLAECQVQLKSEREQREQREAEKEAIISDLQCKLDSMERECEKIMHGCLDSLLSQLAETRLHWEEQSTVIHQEVKDTLVDFGINPLYI</sequence>
<evidence type="ECO:0000256" key="10">
    <source>
        <dbReference type="ARBA" id="ARBA00044754"/>
    </source>
</evidence>
<name>A0A9W7TPY2_TRIRA</name>
<feature type="compositionally biased region" description="Basic residues" evidence="13">
    <location>
        <begin position="1"/>
        <end position="10"/>
    </location>
</feature>
<keyword evidence="5" id="KW-0282">Flagellum</keyword>
<evidence type="ECO:0000256" key="6">
    <source>
        <dbReference type="ARBA" id="ARBA00023054"/>
    </source>
</evidence>
<evidence type="ECO:0000256" key="9">
    <source>
        <dbReference type="ARBA" id="ARBA00023273"/>
    </source>
</evidence>
<evidence type="ECO:0000256" key="13">
    <source>
        <dbReference type="SAM" id="MobiDB-lite"/>
    </source>
</evidence>
<evidence type="ECO:0000256" key="5">
    <source>
        <dbReference type="ARBA" id="ARBA00022846"/>
    </source>
</evidence>
<proteinExistence type="inferred from homology"/>
<evidence type="ECO:0000256" key="3">
    <source>
        <dbReference type="ARBA" id="ARBA00011248"/>
    </source>
</evidence>
<evidence type="ECO:0000256" key="7">
    <source>
        <dbReference type="ARBA" id="ARBA00023069"/>
    </source>
</evidence>
<evidence type="ECO:0000256" key="4">
    <source>
        <dbReference type="ARBA" id="ARBA00022490"/>
    </source>
</evidence>
<reference evidence="14" key="1">
    <citation type="submission" date="2021-02" db="EMBL/GenBank/DDBJ databases">
        <title>Comparative genomics reveals that relaxation of natural selection precedes convergent phenotypic evolution of cavefish.</title>
        <authorList>
            <person name="Peng Z."/>
        </authorList>
    </citation>
    <scope>NUCLEOTIDE SEQUENCE</scope>
    <source>
        <tissue evidence="14">Muscle</tissue>
    </source>
</reference>
<comment type="subcellular location">
    <subcellularLocation>
        <location evidence="2">Cytoplasm</location>
        <location evidence="2">Cytoskeleton</location>
        <location evidence="2">Flagellum axoneme</location>
    </subcellularLocation>
</comment>
<keyword evidence="6 12" id="KW-0175">Coiled coil</keyword>
<comment type="similarity">
    <text evidence="10">Belongs to the DRC12 family.</text>
</comment>
<organism evidence="14 15">
    <name type="scientific">Triplophysa rosa</name>
    <name type="common">Cave loach</name>
    <dbReference type="NCBI Taxonomy" id="992332"/>
    <lineage>
        <taxon>Eukaryota</taxon>
        <taxon>Metazoa</taxon>
        <taxon>Chordata</taxon>
        <taxon>Craniata</taxon>
        <taxon>Vertebrata</taxon>
        <taxon>Euteleostomi</taxon>
        <taxon>Actinopterygii</taxon>
        <taxon>Neopterygii</taxon>
        <taxon>Teleostei</taxon>
        <taxon>Ostariophysi</taxon>
        <taxon>Cypriniformes</taxon>
        <taxon>Nemacheilidae</taxon>
        <taxon>Triplophysa</taxon>
    </lineage>
</organism>
<evidence type="ECO:0000256" key="12">
    <source>
        <dbReference type="SAM" id="Coils"/>
    </source>
</evidence>
<comment type="function">
    <text evidence="1">Component of the nexin-dynein regulatory complex (N-DRC), a key regulator of ciliary/flagellar motility which maintains the alignment and integrity of the distal axoneme and regulates microtubule sliding in motile axonemes.</text>
</comment>
<feature type="coiled-coil region" evidence="12">
    <location>
        <begin position="52"/>
        <end position="154"/>
    </location>
</feature>
<evidence type="ECO:0000256" key="11">
    <source>
        <dbReference type="ARBA" id="ARBA00044800"/>
    </source>
</evidence>
<dbReference type="Proteomes" id="UP001059041">
    <property type="component" value="Linkage Group LG14"/>
</dbReference>
<dbReference type="PANTHER" id="PTHR28656:SF1">
    <property type="entry name" value="COILED-COIL DOMAIN-CONTAINING PROTEIN 153"/>
    <property type="match status" value="1"/>
</dbReference>
<feature type="compositionally biased region" description="Basic and acidic residues" evidence="13">
    <location>
        <begin position="11"/>
        <end position="29"/>
    </location>
</feature>
<evidence type="ECO:0000256" key="8">
    <source>
        <dbReference type="ARBA" id="ARBA00023212"/>
    </source>
</evidence>